<dbReference type="STRING" id="1058.SAMN05421783_1123"/>
<dbReference type="InterPro" id="IPR036388">
    <property type="entry name" value="WH-like_DNA-bd_sf"/>
</dbReference>
<protein>
    <submittedName>
        <fullName evidence="2">DNA binding domain-containing protein, excisionase family</fullName>
    </submittedName>
</protein>
<dbReference type="NCBIfam" id="TIGR01764">
    <property type="entry name" value="excise"/>
    <property type="match status" value="1"/>
</dbReference>
<dbReference type="SUPFAM" id="SSF46955">
    <property type="entry name" value="Putative DNA-binding domain"/>
    <property type="match status" value="1"/>
</dbReference>
<sequence length="75" mass="8787">MTNRTARQTPAQIRADDPLYTRAEAAEYLRVRRATLEHWASTGRYNLPYFRVGRTARYLKSDLDAWLARHSQYAA</sequence>
<gene>
    <name evidence="2" type="ORF">SAMN05421783_1123</name>
</gene>
<dbReference type="Gene3D" id="1.10.10.10">
    <property type="entry name" value="Winged helix-like DNA-binding domain superfamily/Winged helix DNA-binding domain"/>
    <property type="match status" value="1"/>
</dbReference>
<dbReference type="RefSeq" id="WP_093032802.1">
    <property type="nucleotide sequence ID" value="NZ_FNNZ01000012.1"/>
</dbReference>
<reference evidence="3" key="1">
    <citation type="submission" date="2016-10" db="EMBL/GenBank/DDBJ databases">
        <authorList>
            <person name="Varghese N."/>
            <person name="Submissions S."/>
        </authorList>
    </citation>
    <scope>NUCLEOTIDE SEQUENCE [LARGE SCALE GENOMIC DNA]</scope>
    <source>
        <strain evidence="3">DSM 217</strain>
    </source>
</reference>
<dbReference type="GO" id="GO:0003677">
    <property type="term" value="F:DNA binding"/>
    <property type="evidence" value="ECO:0007669"/>
    <property type="project" value="InterPro"/>
</dbReference>
<dbReference type="InterPro" id="IPR041657">
    <property type="entry name" value="HTH_17"/>
</dbReference>
<keyword evidence="3" id="KW-1185">Reference proteome</keyword>
<organism evidence="2 3">
    <name type="scientific">Thiocapsa roseopersicina</name>
    <dbReference type="NCBI Taxonomy" id="1058"/>
    <lineage>
        <taxon>Bacteria</taxon>
        <taxon>Pseudomonadati</taxon>
        <taxon>Pseudomonadota</taxon>
        <taxon>Gammaproteobacteria</taxon>
        <taxon>Chromatiales</taxon>
        <taxon>Chromatiaceae</taxon>
        <taxon>Thiocapsa</taxon>
    </lineage>
</organism>
<accession>A0A1H2Y3K2</accession>
<dbReference type="Proteomes" id="UP000198816">
    <property type="component" value="Unassembled WGS sequence"/>
</dbReference>
<name>A0A1H2Y3K2_THIRO</name>
<proteinExistence type="predicted"/>
<dbReference type="AlphaFoldDB" id="A0A1H2Y3K2"/>
<evidence type="ECO:0000313" key="3">
    <source>
        <dbReference type="Proteomes" id="UP000198816"/>
    </source>
</evidence>
<feature type="domain" description="Helix-turn-helix" evidence="1">
    <location>
        <begin position="19"/>
        <end position="70"/>
    </location>
</feature>
<dbReference type="InterPro" id="IPR010093">
    <property type="entry name" value="SinI_DNA-bd"/>
</dbReference>
<dbReference type="OrthoDB" id="8537306at2"/>
<evidence type="ECO:0000313" key="2">
    <source>
        <dbReference type="EMBL" id="SDW99159.1"/>
    </source>
</evidence>
<dbReference type="EMBL" id="FNNZ01000012">
    <property type="protein sequence ID" value="SDW99159.1"/>
    <property type="molecule type" value="Genomic_DNA"/>
</dbReference>
<dbReference type="InterPro" id="IPR009061">
    <property type="entry name" value="DNA-bd_dom_put_sf"/>
</dbReference>
<dbReference type="Pfam" id="PF12728">
    <property type="entry name" value="HTH_17"/>
    <property type="match status" value="1"/>
</dbReference>
<evidence type="ECO:0000259" key="1">
    <source>
        <dbReference type="Pfam" id="PF12728"/>
    </source>
</evidence>